<sequence>MKIEEIIGTIKPLKPLSPADAQVDSLKRQEKQLATTVKLTRVRSAIAKKRQQLSKLLSPK</sequence>
<accession>A0ABT6XAC0</accession>
<evidence type="ECO:0000313" key="1">
    <source>
        <dbReference type="EMBL" id="MDI9235021.1"/>
    </source>
</evidence>
<keyword evidence="2" id="KW-1185">Reference proteome</keyword>
<name>A0ABT6XAC0_9BURK</name>
<dbReference type="Proteomes" id="UP001431902">
    <property type="component" value="Unassembled WGS sequence"/>
</dbReference>
<reference evidence="1" key="1">
    <citation type="submission" date="2023-05" db="EMBL/GenBank/DDBJ databases">
        <title>Limnohabitans sp. strain HM2-2 Genome sequencing and assembly.</title>
        <authorList>
            <person name="Jung Y."/>
        </authorList>
    </citation>
    <scope>NUCLEOTIDE SEQUENCE</scope>
    <source>
        <strain evidence="1">HM2-2</strain>
    </source>
</reference>
<gene>
    <name evidence="1" type="ORF">QLQ16_14370</name>
</gene>
<organism evidence="1 2">
    <name type="scientific">Limnohabitans lacus</name>
    <dbReference type="NCBI Taxonomy" id="3045173"/>
    <lineage>
        <taxon>Bacteria</taxon>
        <taxon>Pseudomonadati</taxon>
        <taxon>Pseudomonadota</taxon>
        <taxon>Betaproteobacteria</taxon>
        <taxon>Burkholderiales</taxon>
        <taxon>Comamonadaceae</taxon>
        <taxon>Limnohabitans</taxon>
    </lineage>
</organism>
<evidence type="ECO:0008006" key="3">
    <source>
        <dbReference type="Google" id="ProtNLM"/>
    </source>
</evidence>
<dbReference type="EMBL" id="JASGBH010000012">
    <property type="protein sequence ID" value="MDI9235021.1"/>
    <property type="molecule type" value="Genomic_DNA"/>
</dbReference>
<comment type="caution">
    <text evidence="1">The sequence shown here is derived from an EMBL/GenBank/DDBJ whole genome shotgun (WGS) entry which is preliminary data.</text>
</comment>
<evidence type="ECO:0000313" key="2">
    <source>
        <dbReference type="Proteomes" id="UP001431902"/>
    </source>
</evidence>
<dbReference type="RefSeq" id="WP_283225365.1">
    <property type="nucleotide sequence ID" value="NZ_JASGBH010000012.1"/>
</dbReference>
<protein>
    <recommendedName>
        <fullName evidence="3">DUF465 domain-containing protein</fullName>
    </recommendedName>
</protein>
<proteinExistence type="predicted"/>